<accession>A0ABR6EY54</accession>
<dbReference type="RefSeq" id="WP_182958120.1">
    <property type="nucleotide sequence ID" value="NZ_WNXC01000004.1"/>
</dbReference>
<dbReference type="PANTHER" id="PTHR45947">
    <property type="entry name" value="SULFOQUINOVOSYL TRANSFERASE SQD2"/>
    <property type="match status" value="1"/>
</dbReference>
<sequence>MKPSVLFFCASFTSGGVEKVLVHLANHFCKSGYPTSFLVCQQIGGLDIYLNEQVKVQSFNKRLSKCFWSALAFFRTTKSDVVICGPQFINILSVLILKIILRKKTKLIITHHSFYDLDVKNMSFMHLFYKTLVRFFYKYADVVVAVSNAVKNHLVEDIGVPKDKIEVIYNPVIDEDFKLKEQESLSHKWMNKDRGFKTLVCVGRLSKVKNQEGLINLMPDLAKELNCKLILIGDGEEREFLKGLVAKLGMENHVDFIGNITNPVKFIAASDLLILPSVSETFSLVAVESIAAGTPVLSTPTLGVNEILKNCQGCFFESIGNQKDFINKIKVILALENIEVDKQFVEKFNVEISGRLYENLALK</sequence>
<dbReference type="Pfam" id="PF13439">
    <property type="entry name" value="Glyco_transf_4"/>
    <property type="match status" value="1"/>
</dbReference>
<comment type="caution">
    <text evidence="3">The sequence shown here is derived from an EMBL/GenBank/DDBJ whole genome shotgun (WGS) entry which is preliminary data.</text>
</comment>
<feature type="domain" description="Glycosyltransferase subfamily 4-like N-terminal" evidence="2">
    <location>
        <begin position="15"/>
        <end position="172"/>
    </location>
</feature>
<organism evidence="3 4">
    <name type="scientific">Pedobacter gandavensis</name>
    <dbReference type="NCBI Taxonomy" id="2679963"/>
    <lineage>
        <taxon>Bacteria</taxon>
        <taxon>Pseudomonadati</taxon>
        <taxon>Bacteroidota</taxon>
        <taxon>Sphingobacteriia</taxon>
        <taxon>Sphingobacteriales</taxon>
        <taxon>Sphingobacteriaceae</taxon>
        <taxon>Pedobacter</taxon>
    </lineage>
</organism>
<evidence type="ECO:0000313" key="3">
    <source>
        <dbReference type="EMBL" id="MBB2149896.1"/>
    </source>
</evidence>
<dbReference type="InterPro" id="IPR028098">
    <property type="entry name" value="Glyco_trans_4-like_N"/>
</dbReference>
<dbReference type="SUPFAM" id="SSF53756">
    <property type="entry name" value="UDP-Glycosyltransferase/glycogen phosphorylase"/>
    <property type="match status" value="1"/>
</dbReference>
<dbReference type="Pfam" id="PF00534">
    <property type="entry name" value="Glycos_transf_1"/>
    <property type="match status" value="1"/>
</dbReference>
<gene>
    <name evidence="3" type="ORF">GM920_13420</name>
</gene>
<keyword evidence="4" id="KW-1185">Reference proteome</keyword>
<evidence type="ECO:0000313" key="4">
    <source>
        <dbReference type="Proteomes" id="UP000636110"/>
    </source>
</evidence>
<proteinExistence type="predicted"/>
<protein>
    <submittedName>
        <fullName evidence="3">Glycosyltransferase</fullName>
    </submittedName>
</protein>
<dbReference type="CDD" id="cd03811">
    <property type="entry name" value="GT4_GT28_WabH-like"/>
    <property type="match status" value="1"/>
</dbReference>
<dbReference type="EMBL" id="WNXC01000004">
    <property type="protein sequence ID" value="MBB2149896.1"/>
    <property type="molecule type" value="Genomic_DNA"/>
</dbReference>
<reference evidence="3 4" key="1">
    <citation type="submission" date="2019-11" db="EMBL/GenBank/DDBJ databases">
        <title>Description of Pedobacter sp. LMG 31462T.</title>
        <authorList>
            <person name="Carlier A."/>
            <person name="Qi S."/>
            <person name="Vandamme P."/>
        </authorList>
    </citation>
    <scope>NUCLEOTIDE SEQUENCE [LARGE SCALE GENOMIC DNA]</scope>
    <source>
        <strain evidence="3 4">LMG 31462</strain>
    </source>
</reference>
<name>A0ABR6EY54_9SPHI</name>
<evidence type="ECO:0000259" key="2">
    <source>
        <dbReference type="Pfam" id="PF13439"/>
    </source>
</evidence>
<evidence type="ECO:0000259" key="1">
    <source>
        <dbReference type="Pfam" id="PF00534"/>
    </source>
</evidence>
<dbReference type="PANTHER" id="PTHR45947:SF3">
    <property type="entry name" value="SULFOQUINOVOSYL TRANSFERASE SQD2"/>
    <property type="match status" value="1"/>
</dbReference>
<dbReference type="InterPro" id="IPR001296">
    <property type="entry name" value="Glyco_trans_1"/>
</dbReference>
<dbReference type="Proteomes" id="UP000636110">
    <property type="component" value="Unassembled WGS sequence"/>
</dbReference>
<dbReference type="Gene3D" id="3.40.50.2000">
    <property type="entry name" value="Glycogen Phosphorylase B"/>
    <property type="match status" value="2"/>
</dbReference>
<feature type="domain" description="Glycosyl transferase family 1" evidence="1">
    <location>
        <begin position="191"/>
        <end position="344"/>
    </location>
</feature>
<dbReference type="InterPro" id="IPR050194">
    <property type="entry name" value="Glycosyltransferase_grp1"/>
</dbReference>